<evidence type="ECO:0000313" key="5">
    <source>
        <dbReference type="EMBL" id="QGN37757.1"/>
    </source>
</evidence>
<evidence type="ECO:0000313" key="6">
    <source>
        <dbReference type="Proteomes" id="UP000427108"/>
    </source>
</evidence>
<feature type="domain" description="HTH araC/xylS-type" evidence="4">
    <location>
        <begin position="7"/>
        <end position="105"/>
    </location>
</feature>
<keyword evidence="1" id="KW-0805">Transcription regulation</keyword>
<protein>
    <submittedName>
        <fullName evidence="5">Helix-turn-helix domain-containing protein</fullName>
    </submittedName>
</protein>
<keyword evidence="3" id="KW-0804">Transcription</keyword>
<proteinExistence type="predicted"/>
<dbReference type="InterPro" id="IPR018060">
    <property type="entry name" value="HTH_AraC"/>
</dbReference>
<dbReference type="GO" id="GO:0003700">
    <property type="term" value="F:DNA-binding transcription factor activity"/>
    <property type="evidence" value="ECO:0007669"/>
    <property type="project" value="InterPro"/>
</dbReference>
<dbReference type="SUPFAM" id="SSF55136">
    <property type="entry name" value="Probable bacterial effector-binding domain"/>
    <property type="match status" value="1"/>
</dbReference>
<accession>A0A6B8MW15</accession>
<dbReference type="OrthoDB" id="6571335at2"/>
<keyword evidence="2" id="KW-0238">DNA-binding</keyword>
<evidence type="ECO:0000256" key="1">
    <source>
        <dbReference type="ARBA" id="ARBA00023015"/>
    </source>
</evidence>
<sequence length="284" mass="32970">MRNSAFNEIVEWIEDHLAINPSVADIASGVGCSRRTVYNVFYEYAGIPVGKYIRMRRMTYAAGRLKLTRQSISSIACQLHFDSPQTFSREFKKNFGRCHGEYRHSTYWDLSLLHQKVTSHDCRFPEPYLCLLEEQIFAGYGFNYTLSLSDDIASRKNITRRKITTSMFGDDRDIFILSDFFPAASNAYKTMINGFIGTPLNLRNDACREIRIAKRGWYLGLDFSGSWEEFTLLSNHVYMKYLPELGLYRRQGYDIERFAPLKRAGIANTRSIYTIQYFVPVAYI</sequence>
<dbReference type="PANTHER" id="PTHR47504">
    <property type="entry name" value="RIGHT ORIGIN-BINDING PROTEIN"/>
    <property type="match status" value="1"/>
</dbReference>
<dbReference type="Gene3D" id="1.10.10.60">
    <property type="entry name" value="Homeodomain-like"/>
    <property type="match status" value="2"/>
</dbReference>
<reference evidence="5 6" key="1">
    <citation type="submission" date="2019-11" db="EMBL/GenBank/DDBJ databases">
        <title>Isolation and Application of One Kind of P-Hydroxybenzoic Acid Degrading Bacterium in Mitigating Cropping Obstacle of Cucumber.</title>
        <authorList>
            <person name="Wu F."/>
            <person name="An Y."/>
        </authorList>
    </citation>
    <scope>NUCLEOTIDE SEQUENCE [LARGE SCALE GENOMIC DNA]</scope>
    <source>
        <strain evidence="5 6">P620</strain>
    </source>
</reference>
<evidence type="ECO:0000256" key="3">
    <source>
        <dbReference type="ARBA" id="ARBA00023163"/>
    </source>
</evidence>
<gene>
    <name evidence="5" type="ORF">GJ746_10760</name>
</gene>
<organism evidence="5 6">
    <name type="scientific">Klebsiella oxytoca</name>
    <dbReference type="NCBI Taxonomy" id="571"/>
    <lineage>
        <taxon>Bacteria</taxon>
        <taxon>Pseudomonadati</taxon>
        <taxon>Pseudomonadota</taxon>
        <taxon>Gammaproteobacteria</taxon>
        <taxon>Enterobacterales</taxon>
        <taxon>Enterobacteriaceae</taxon>
        <taxon>Klebsiella/Raoultella group</taxon>
        <taxon>Klebsiella</taxon>
    </lineage>
</organism>
<dbReference type="Pfam" id="PF12833">
    <property type="entry name" value="HTH_18"/>
    <property type="match status" value="1"/>
</dbReference>
<evidence type="ECO:0000256" key="2">
    <source>
        <dbReference type="ARBA" id="ARBA00023125"/>
    </source>
</evidence>
<dbReference type="GO" id="GO:0043565">
    <property type="term" value="F:sequence-specific DNA binding"/>
    <property type="evidence" value="ECO:0007669"/>
    <property type="project" value="InterPro"/>
</dbReference>
<dbReference type="Gene3D" id="3.20.80.10">
    <property type="entry name" value="Regulatory factor, effector binding domain"/>
    <property type="match status" value="1"/>
</dbReference>
<evidence type="ECO:0000259" key="4">
    <source>
        <dbReference type="PROSITE" id="PS01124"/>
    </source>
</evidence>
<dbReference type="RefSeq" id="WP_154680186.1">
    <property type="nucleotide sequence ID" value="NZ_CP046115.1"/>
</dbReference>
<dbReference type="PANTHER" id="PTHR47504:SF3">
    <property type="entry name" value="HTH-TYPE TRANSCRIPTIONAL REGULATOR YKGA-RELATED"/>
    <property type="match status" value="1"/>
</dbReference>
<dbReference type="SMART" id="SM00342">
    <property type="entry name" value="HTH_ARAC"/>
    <property type="match status" value="1"/>
</dbReference>
<name>A0A6B8MW15_KLEOX</name>
<dbReference type="EMBL" id="CP046115">
    <property type="protein sequence ID" value="QGN37757.1"/>
    <property type="molecule type" value="Genomic_DNA"/>
</dbReference>
<dbReference type="InterPro" id="IPR011256">
    <property type="entry name" value="Reg_factor_effector_dom_sf"/>
</dbReference>
<dbReference type="Proteomes" id="UP000427108">
    <property type="component" value="Chromosome"/>
</dbReference>
<dbReference type="SUPFAM" id="SSF46689">
    <property type="entry name" value="Homeodomain-like"/>
    <property type="match status" value="2"/>
</dbReference>
<dbReference type="AlphaFoldDB" id="A0A6B8MW15"/>
<dbReference type="InterPro" id="IPR050959">
    <property type="entry name" value="MarA-like"/>
</dbReference>
<dbReference type="PROSITE" id="PS01124">
    <property type="entry name" value="HTH_ARAC_FAMILY_2"/>
    <property type="match status" value="1"/>
</dbReference>
<dbReference type="InterPro" id="IPR009057">
    <property type="entry name" value="Homeodomain-like_sf"/>
</dbReference>